<dbReference type="OrthoDB" id="2588098at2759"/>
<reference evidence="2 3" key="1">
    <citation type="submission" date="2015-08" db="EMBL/GenBank/DDBJ databases">
        <title>Emmonsia species relationships and genome sequence.</title>
        <authorList>
            <person name="Cuomo C.A."/>
            <person name="Schwartz I.S."/>
            <person name="Kenyon C."/>
            <person name="De Hoog G.S."/>
            <person name="Govender N.P."/>
            <person name="Botha A."/>
            <person name="Moreno L."/>
            <person name="De Vries M."/>
            <person name="Munoz J.F."/>
            <person name="Stielow J.B."/>
        </authorList>
    </citation>
    <scope>NUCLEOTIDE SEQUENCE [LARGE SCALE GENOMIC DNA]</scope>
    <source>
        <strain evidence="2 3">EI222</strain>
    </source>
</reference>
<organism evidence="2 3">
    <name type="scientific">Blastomyces percursus</name>
    <dbReference type="NCBI Taxonomy" id="1658174"/>
    <lineage>
        <taxon>Eukaryota</taxon>
        <taxon>Fungi</taxon>
        <taxon>Dikarya</taxon>
        <taxon>Ascomycota</taxon>
        <taxon>Pezizomycotina</taxon>
        <taxon>Eurotiomycetes</taxon>
        <taxon>Eurotiomycetidae</taxon>
        <taxon>Onygenales</taxon>
        <taxon>Ajellomycetaceae</taxon>
        <taxon>Blastomyces</taxon>
    </lineage>
</organism>
<evidence type="ECO:0000313" key="2">
    <source>
        <dbReference type="EMBL" id="OJD21211.1"/>
    </source>
</evidence>
<evidence type="ECO:0000259" key="1">
    <source>
        <dbReference type="PROSITE" id="PS50181"/>
    </source>
</evidence>
<dbReference type="Proteomes" id="UP000242791">
    <property type="component" value="Unassembled WGS sequence"/>
</dbReference>
<dbReference type="InterPro" id="IPR036047">
    <property type="entry name" value="F-box-like_dom_sf"/>
</dbReference>
<dbReference type="PROSITE" id="PS50181">
    <property type="entry name" value="FBOX"/>
    <property type="match status" value="1"/>
</dbReference>
<keyword evidence="3" id="KW-1185">Reference proteome</keyword>
<name>A0A1J9QLX2_9EURO</name>
<gene>
    <name evidence="2" type="ORF">ACJ73_07453</name>
</gene>
<feature type="domain" description="F-box" evidence="1">
    <location>
        <begin position="82"/>
        <end position="130"/>
    </location>
</feature>
<dbReference type="EMBL" id="LGTZ01001508">
    <property type="protein sequence ID" value="OJD21211.1"/>
    <property type="molecule type" value="Genomic_DNA"/>
</dbReference>
<proteinExistence type="predicted"/>
<comment type="caution">
    <text evidence="2">The sequence shown here is derived from an EMBL/GenBank/DDBJ whole genome shotgun (WGS) entry which is preliminary data.</text>
</comment>
<dbReference type="SUPFAM" id="SSF81383">
    <property type="entry name" value="F-box domain"/>
    <property type="match status" value="1"/>
</dbReference>
<dbReference type="AlphaFoldDB" id="A0A1J9QLX2"/>
<protein>
    <recommendedName>
        <fullName evidence="1">F-box domain-containing protein</fullName>
    </recommendedName>
</protein>
<accession>A0A1J9QLX2</accession>
<dbReference type="CDD" id="cd09917">
    <property type="entry name" value="F-box_SF"/>
    <property type="match status" value="1"/>
</dbReference>
<evidence type="ECO:0000313" key="3">
    <source>
        <dbReference type="Proteomes" id="UP000242791"/>
    </source>
</evidence>
<dbReference type="VEuPathDB" id="FungiDB:ACJ73_07453"/>
<dbReference type="InterPro" id="IPR001810">
    <property type="entry name" value="F-box_dom"/>
</dbReference>
<sequence length="355" mass="40691">MDNYCCRREYFCHTARNQDFSFAVTGLYERTSWGGTLNEMIFGDSVAWIVFLFARPIPPPLSTVSEPSEDSHENINCSSRLGPRILTLPAELHYAIFNFLDIQDVMHLGLTCQYFWTISRSVITKYFTKFLGVWAGASVTCTGEDNRWPYREFGKDELGLFNFTNGKLRTILAKRSNSMNLLKPELHLSFPDVLLRHALELVRKCHCPVDLLKVTDPVPASFYPTDRQWVLRNLTTRQFVTARAIALKPEYIRGPFIDVLGFGEVIIAQTFYATHDVHYPEYCFDLQKGTRCKGVWAGHALDIVPLDSAPIDGLWRDASDKVVRRIARICEAKFGEEWREKLISRKSRASLMKGT</sequence>